<keyword evidence="1" id="KW-0812">Transmembrane</keyword>
<accession>A0A2P2N7W6</accession>
<name>A0A2P2N7W6_RHIMU</name>
<feature type="transmembrane region" description="Helical" evidence="1">
    <location>
        <begin position="16"/>
        <end position="38"/>
    </location>
</feature>
<proteinExistence type="predicted"/>
<dbReference type="AlphaFoldDB" id="A0A2P2N7W6"/>
<feature type="transmembrane region" description="Helical" evidence="1">
    <location>
        <begin position="72"/>
        <end position="91"/>
    </location>
</feature>
<evidence type="ECO:0000256" key="1">
    <source>
        <dbReference type="SAM" id="Phobius"/>
    </source>
</evidence>
<organism evidence="2">
    <name type="scientific">Rhizophora mucronata</name>
    <name type="common">Asiatic mangrove</name>
    <dbReference type="NCBI Taxonomy" id="61149"/>
    <lineage>
        <taxon>Eukaryota</taxon>
        <taxon>Viridiplantae</taxon>
        <taxon>Streptophyta</taxon>
        <taxon>Embryophyta</taxon>
        <taxon>Tracheophyta</taxon>
        <taxon>Spermatophyta</taxon>
        <taxon>Magnoliopsida</taxon>
        <taxon>eudicotyledons</taxon>
        <taxon>Gunneridae</taxon>
        <taxon>Pentapetalae</taxon>
        <taxon>rosids</taxon>
        <taxon>fabids</taxon>
        <taxon>Malpighiales</taxon>
        <taxon>Rhizophoraceae</taxon>
        <taxon>Rhizophora</taxon>
    </lineage>
</organism>
<dbReference type="EMBL" id="GGEC01058103">
    <property type="protein sequence ID" value="MBX38587.1"/>
    <property type="molecule type" value="Transcribed_RNA"/>
</dbReference>
<keyword evidence="1" id="KW-1133">Transmembrane helix</keyword>
<reference evidence="2" key="1">
    <citation type="submission" date="2018-02" db="EMBL/GenBank/DDBJ databases">
        <title>Rhizophora mucronata_Transcriptome.</title>
        <authorList>
            <person name="Meera S.P."/>
            <person name="Sreeshan A."/>
            <person name="Augustine A."/>
        </authorList>
    </citation>
    <scope>NUCLEOTIDE SEQUENCE</scope>
    <source>
        <tissue evidence="2">Leaf</tissue>
    </source>
</reference>
<keyword evidence="1" id="KW-0472">Membrane</keyword>
<protein>
    <submittedName>
        <fullName evidence="2">Uncharacterized protein</fullName>
    </submittedName>
</protein>
<evidence type="ECO:0000313" key="2">
    <source>
        <dbReference type="EMBL" id="MBX38587.1"/>
    </source>
</evidence>
<sequence length="105" mass="11942">MTWNPLKIVLREAVQCYWYGIKLLLNSALHAFTVLMFFKCSNSVFETDTWSKTDLHSHKIISSVLLLDTYEGAFLVFFEVVSFYGLSIMAASIKNHIILSCPCLG</sequence>